<dbReference type="InterPro" id="IPR012349">
    <property type="entry name" value="Split_barrel_FMN-bd"/>
</dbReference>
<protein>
    <recommendedName>
        <fullName evidence="5">Flavin reductase like domain-containing protein</fullName>
    </recommendedName>
</protein>
<comment type="cofactor">
    <cofactor evidence="1">
        <name>FMN</name>
        <dbReference type="ChEBI" id="CHEBI:58210"/>
    </cofactor>
</comment>
<dbReference type="Gene3D" id="2.30.110.10">
    <property type="entry name" value="Electron Transport, Fmn-binding Protein, Chain A"/>
    <property type="match status" value="1"/>
</dbReference>
<evidence type="ECO:0000256" key="3">
    <source>
        <dbReference type="ARBA" id="ARBA00022643"/>
    </source>
</evidence>
<keyword evidence="3" id="KW-0288">FMN</keyword>
<dbReference type="Proteomes" id="UP000232806">
    <property type="component" value="Chromosome"/>
</dbReference>
<evidence type="ECO:0000313" key="7">
    <source>
        <dbReference type="Proteomes" id="UP000232806"/>
    </source>
</evidence>
<keyword evidence="2" id="KW-0285">Flavoprotein</keyword>
<dbReference type="RefSeq" id="WP_100906183.1">
    <property type="nucleotide sequence ID" value="NZ_CP017766.1"/>
</dbReference>
<proteinExistence type="inferred from homology"/>
<dbReference type="AlphaFoldDB" id="A0A2H4VDP2"/>
<reference evidence="6 7" key="1">
    <citation type="submission" date="2016-10" db="EMBL/GenBank/DDBJ databases">
        <title>Comparative genomics between deep and shallow subseafloor isolates.</title>
        <authorList>
            <person name="Ishii S."/>
            <person name="Miller J.R."/>
            <person name="Sutton G."/>
            <person name="Suzuki S."/>
            <person name="Methe B."/>
            <person name="Inagaki F."/>
            <person name="Imachi H."/>
        </authorList>
    </citation>
    <scope>NUCLEOTIDE SEQUENCE [LARGE SCALE GENOMIC DNA]</scope>
    <source>
        <strain evidence="6 7">MO-MB1</strain>
    </source>
</reference>
<evidence type="ECO:0000313" key="6">
    <source>
        <dbReference type="EMBL" id="AUB56209.1"/>
    </source>
</evidence>
<dbReference type="InterPro" id="IPR002563">
    <property type="entry name" value="Flavin_Rdtase-like_dom"/>
</dbReference>
<dbReference type="GO" id="GO:0010181">
    <property type="term" value="F:FMN binding"/>
    <property type="evidence" value="ECO:0007669"/>
    <property type="project" value="InterPro"/>
</dbReference>
<dbReference type="SMART" id="SM00903">
    <property type="entry name" value="Flavin_Reduct"/>
    <property type="match status" value="1"/>
</dbReference>
<feature type="domain" description="Flavin reductase like" evidence="5">
    <location>
        <begin position="14"/>
        <end position="153"/>
    </location>
</feature>
<dbReference type="SUPFAM" id="SSF50475">
    <property type="entry name" value="FMN-binding split barrel"/>
    <property type="match status" value="1"/>
</dbReference>
<dbReference type="PANTHER" id="PTHR33798:SF5">
    <property type="entry name" value="FLAVIN REDUCTASE LIKE DOMAIN-CONTAINING PROTEIN"/>
    <property type="match status" value="1"/>
</dbReference>
<evidence type="ECO:0000259" key="5">
    <source>
        <dbReference type="SMART" id="SM00903"/>
    </source>
</evidence>
<name>A0A2H4VDP2_9EURY</name>
<evidence type="ECO:0000256" key="1">
    <source>
        <dbReference type="ARBA" id="ARBA00001917"/>
    </source>
</evidence>
<organism evidence="6 7">
    <name type="scientific">Methanobacterium subterraneum</name>
    <dbReference type="NCBI Taxonomy" id="59277"/>
    <lineage>
        <taxon>Archaea</taxon>
        <taxon>Methanobacteriati</taxon>
        <taxon>Methanobacteriota</taxon>
        <taxon>Methanomada group</taxon>
        <taxon>Methanobacteria</taxon>
        <taxon>Methanobacteriales</taxon>
        <taxon>Methanobacteriaceae</taxon>
        <taxon>Methanobacterium</taxon>
    </lineage>
</organism>
<evidence type="ECO:0000256" key="4">
    <source>
        <dbReference type="ARBA" id="ARBA00038054"/>
    </source>
</evidence>
<gene>
    <name evidence="6" type="ORF">BK007_09440</name>
</gene>
<evidence type="ECO:0000256" key="2">
    <source>
        <dbReference type="ARBA" id="ARBA00022630"/>
    </source>
</evidence>
<comment type="similarity">
    <text evidence="4">Belongs to the flavoredoxin family.</text>
</comment>
<dbReference type="GeneID" id="35121824"/>
<dbReference type="EMBL" id="CP017766">
    <property type="protein sequence ID" value="AUB56209.1"/>
    <property type="molecule type" value="Genomic_DNA"/>
</dbReference>
<dbReference type="PANTHER" id="PTHR33798">
    <property type="entry name" value="FLAVOPROTEIN OXYGENASE"/>
    <property type="match status" value="1"/>
</dbReference>
<dbReference type="OrthoDB" id="8522at2157"/>
<dbReference type="Pfam" id="PF01613">
    <property type="entry name" value="Flavin_Reduct"/>
    <property type="match status" value="1"/>
</dbReference>
<sequence>MEFENMDVGSFYRMLAPRPTIIVTTVNNEGEVNAAPFSFTMPVSVNPPLIAVSSVPRHHTYQNLEETRELVVNIPGADILNQLWVTGEKFPQGVNEIRKAGLTEMDSVEVAPPRIKECLAHMECKVEFTRECGDHHLVVGRVLKVGVREDAMREGLLDVEMVKPLLHLGGKDFVVGDHRRKVD</sequence>
<accession>A0A2H4VDP2</accession>